<keyword evidence="4" id="KW-1133">Transmembrane helix</keyword>
<feature type="domain" description="Multidrug resistance protein MdtA-like alpha-helical hairpin" evidence="5">
    <location>
        <begin position="127"/>
        <end position="186"/>
    </location>
</feature>
<evidence type="ECO:0000259" key="5">
    <source>
        <dbReference type="Pfam" id="PF25876"/>
    </source>
</evidence>
<name>A0A176YAG2_9BRAD</name>
<evidence type="ECO:0000256" key="3">
    <source>
        <dbReference type="SAM" id="Coils"/>
    </source>
</evidence>
<dbReference type="InterPro" id="IPR058624">
    <property type="entry name" value="MdtA-like_HH"/>
</dbReference>
<gene>
    <name evidence="7" type="ORF">AYJ54_31920</name>
</gene>
<reference evidence="7 8" key="1">
    <citation type="submission" date="2016-03" db="EMBL/GenBank/DDBJ databases">
        <title>Draft Genome Sequence of the Strain BR 10245 (Bradyrhizobium sp.) isolated from nodules of Centrolobium paraense.</title>
        <authorList>
            <person name="Simoes-Araujo J.L.Sr."/>
            <person name="Barauna A.C."/>
            <person name="Silva K."/>
            <person name="Zilli J.E."/>
        </authorList>
    </citation>
    <scope>NUCLEOTIDE SEQUENCE [LARGE SCALE GENOMIC DNA]</scope>
    <source>
        <strain evidence="7 8">BR 10245</strain>
    </source>
</reference>
<keyword evidence="8" id="KW-1185">Reference proteome</keyword>
<dbReference type="Gene3D" id="1.10.287.470">
    <property type="entry name" value="Helix hairpin bin"/>
    <property type="match status" value="1"/>
</dbReference>
<evidence type="ECO:0000256" key="1">
    <source>
        <dbReference type="ARBA" id="ARBA00004196"/>
    </source>
</evidence>
<protein>
    <submittedName>
        <fullName evidence="7">Secretion protein HlyD</fullName>
    </submittedName>
</protein>
<comment type="caution">
    <text evidence="7">The sequence shown here is derived from an EMBL/GenBank/DDBJ whole genome shotgun (WGS) entry which is preliminary data.</text>
</comment>
<evidence type="ECO:0000256" key="2">
    <source>
        <dbReference type="ARBA" id="ARBA00023054"/>
    </source>
</evidence>
<dbReference type="InterPro" id="IPR058637">
    <property type="entry name" value="YknX-like_C"/>
</dbReference>
<evidence type="ECO:0000259" key="6">
    <source>
        <dbReference type="Pfam" id="PF25989"/>
    </source>
</evidence>
<dbReference type="EMBL" id="LUUB01000114">
    <property type="protein sequence ID" value="OAE99898.1"/>
    <property type="molecule type" value="Genomic_DNA"/>
</dbReference>
<dbReference type="RefSeq" id="WP_063708156.1">
    <property type="nucleotide sequence ID" value="NZ_LUUB01000114.1"/>
</dbReference>
<accession>A0A176YAG2</accession>
<dbReference type="OrthoDB" id="9791520at2"/>
<dbReference type="STRING" id="1505087.AYJ54_31920"/>
<feature type="domain" description="YknX-like C-terminal permuted SH3-like" evidence="6">
    <location>
        <begin position="340"/>
        <end position="407"/>
    </location>
</feature>
<keyword evidence="2 3" id="KW-0175">Coiled coil</keyword>
<dbReference type="GO" id="GO:0030313">
    <property type="term" value="C:cell envelope"/>
    <property type="evidence" value="ECO:0007669"/>
    <property type="project" value="UniProtKB-SubCell"/>
</dbReference>
<comment type="subcellular location">
    <subcellularLocation>
        <location evidence="1">Cell envelope</location>
    </subcellularLocation>
</comment>
<dbReference type="Gene3D" id="2.40.30.170">
    <property type="match status" value="1"/>
</dbReference>
<dbReference type="PANTHER" id="PTHR32347:SF29">
    <property type="entry name" value="UPF0194 MEMBRANE PROTEIN YBHG"/>
    <property type="match status" value="1"/>
</dbReference>
<dbReference type="PANTHER" id="PTHR32347">
    <property type="entry name" value="EFFLUX SYSTEM COMPONENT YKNX-RELATED"/>
    <property type="match status" value="1"/>
</dbReference>
<proteinExistence type="predicted"/>
<organism evidence="7 8">
    <name type="scientific">Bradyrhizobium centrolobii</name>
    <dbReference type="NCBI Taxonomy" id="1505087"/>
    <lineage>
        <taxon>Bacteria</taxon>
        <taxon>Pseudomonadati</taxon>
        <taxon>Pseudomonadota</taxon>
        <taxon>Alphaproteobacteria</taxon>
        <taxon>Hyphomicrobiales</taxon>
        <taxon>Nitrobacteraceae</taxon>
        <taxon>Bradyrhizobium</taxon>
    </lineage>
</organism>
<sequence length="412" mass="44197">MSATWTKRIISIVVVGLVAAGLIWLAWPRPLPVDLATVANGPIEVTADDDGKTHVRHIYTVSAPIAGKVLRISHPLGERGPLLHVGDEVVANQTVIALMQPTLPGFIDVRSRDQLQAEVLAADAAIQQQEAEVQRIEAALDFSKTEFQRAQTLSRTQTISAQAFDKAKFDVATNEAALASAKAQVDMRRAVRTSLAARLMDPANASPPSEPTCCVRVLAPASGRVLKIIQDSEATVLPGTPLVDIGNPFDLEVVADLLSTDAVQIKVGAPVRIDGWGGAPITGKVVRVDPAGFLKVSALGIEEQRVRVTIDFNDSPQAWSQLGHDYRVVVHVTTWSGQDVLTVPISALFRKGDQWAIFVDENGRARAKPVQIGHRNNRFAEVVSGLTAGDQVVVHPSDRIADGSRIAQRGAP</sequence>
<evidence type="ECO:0000313" key="8">
    <source>
        <dbReference type="Proteomes" id="UP000076959"/>
    </source>
</evidence>
<keyword evidence="4" id="KW-0472">Membrane</keyword>
<dbReference type="Proteomes" id="UP000076959">
    <property type="component" value="Unassembled WGS sequence"/>
</dbReference>
<evidence type="ECO:0000256" key="4">
    <source>
        <dbReference type="SAM" id="Phobius"/>
    </source>
</evidence>
<feature type="coiled-coil region" evidence="3">
    <location>
        <begin position="112"/>
        <end position="146"/>
    </location>
</feature>
<keyword evidence="4" id="KW-0812">Transmembrane</keyword>
<dbReference type="SUPFAM" id="SSF111369">
    <property type="entry name" value="HlyD-like secretion proteins"/>
    <property type="match status" value="1"/>
</dbReference>
<feature type="transmembrane region" description="Helical" evidence="4">
    <location>
        <begin position="9"/>
        <end position="27"/>
    </location>
</feature>
<dbReference type="InterPro" id="IPR050465">
    <property type="entry name" value="UPF0194_transport"/>
</dbReference>
<dbReference type="Pfam" id="PF25989">
    <property type="entry name" value="YknX_C"/>
    <property type="match status" value="1"/>
</dbReference>
<dbReference type="Gene3D" id="2.40.420.20">
    <property type="match status" value="1"/>
</dbReference>
<dbReference type="Pfam" id="PF25876">
    <property type="entry name" value="HH_MFP_RND"/>
    <property type="match status" value="1"/>
</dbReference>
<evidence type="ECO:0000313" key="7">
    <source>
        <dbReference type="EMBL" id="OAE99898.1"/>
    </source>
</evidence>
<dbReference type="AlphaFoldDB" id="A0A176YAG2"/>